<organism evidence="9">
    <name type="scientific">mine drainage metagenome</name>
    <dbReference type="NCBI Taxonomy" id="410659"/>
    <lineage>
        <taxon>unclassified sequences</taxon>
        <taxon>metagenomes</taxon>
        <taxon>ecological metagenomes</taxon>
    </lineage>
</organism>
<feature type="domain" description="EAL" evidence="7">
    <location>
        <begin position="1149"/>
        <end position="1401"/>
    </location>
</feature>
<dbReference type="SUPFAM" id="SSF55781">
    <property type="entry name" value="GAF domain-like"/>
    <property type="match status" value="1"/>
</dbReference>
<evidence type="ECO:0000256" key="5">
    <source>
        <dbReference type="ARBA" id="ARBA00023136"/>
    </source>
</evidence>
<dbReference type="Gene3D" id="3.20.20.450">
    <property type="entry name" value="EAL domain"/>
    <property type="match status" value="1"/>
</dbReference>
<dbReference type="InterPro" id="IPR007895">
    <property type="entry name" value="MASE1"/>
</dbReference>
<dbReference type="Pfam" id="PF13185">
    <property type="entry name" value="GAF_2"/>
    <property type="match status" value="1"/>
</dbReference>
<dbReference type="SMART" id="SM00065">
    <property type="entry name" value="GAF"/>
    <property type="match status" value="1"/>
</dbReference>
<dbReference type="Gene3D" id="1.10.490.10">
    <property type="entry name" value="Globins"/>
    <property type="match status" value="1"/>
</dbReference>
<keyword evidence="2" id="KW-1003">Cell membrane</keyword>
<dbReference type="PROSITE" id="PS50887">
    <property type="entry name" value="GGDEF"/>
    <property type="match status" value="1"/>
</dbReference>
<dbReference type="InterPro" id="IPR043128">
    <property type="entry name" value="Rev_trsase/Diguanyl_cyclase"/>
</dbReference>
<dbReference type="Gene3D" id="3.30.450.20">
    <property type="entry name" value="PAS domain"/>
    <property type="match status" value="1"/>
</dbReference>
<dbReference type="CDD" id="cd01948">
    <property type="entry name" value="EAL"/>
    <property type="match status" value="1"/>
</dbReference>
<dbReference type="InterPro" id="IPR029787">
    <property type="entry name" value="Nucleotide_cyclase"/>
</dbReference>
<dbReference type="GO" id="GO:0019825">
    <property type="term" value="F:oxygen binding"/>
    <property type="evidence" value="ECO:0007669"/>
    <property type="project" value="InterPro"/>
</dbReference>
<keyword evidence="9" id="KW-0378">Hydrolase</keyword>
<feature type="transmembrane region" description="Helical" evidence="6">
    <location>
        <begin position="280"/>
        <end position="300"/>
    </location>
</feature>
<dbReference type="EC" id="3.1.4.52" evidence="9"/>
<keyword evidence="4 6" id="KW-1133">Transmembrane helix</keyword>
<feature type="transmembrane region" description="Helical" evidence="6">
    <location>
        <begin position="159"/>
        <end position="177"/>
    </location>
</feature>
<comment type="subcellular location">
    <subcellularLocation>
        <location evidence="1">Cell membrane</location>
        <topology evidence="1">Multi-pass membrane protein</topology>
    </subcellularLocation>
</comment>
<evidence type="ECO:0000313" key="9">
    <source>
        <dbReference type="EMBL" id="OIQ90651.1"/>
    </source>
</evidence>
<evidence type="ECO:0000256" key="6">
    <source>
        <dbReference type="SAM" id="Phobius"/>
    </source>
</evidence>
<dbReference type="SUPFAM" id="SSF55073">
    <property type="entry name" value="Nucleotide cyclase"/>
    <property type="match status" value="1"/>
</dbReference>
<dbReference type="CDD" id="cd01949">
    <property type="entry name" value="GGDEF"/>
    <property type="match status" value="1"/>
</dbReference>
<dbReference type="Gene3D" id="3.30.450.40">
    <property type="match status" value="1"/>
</dbReference>
<feature type="transmembrane region" description="Helical" evidence="6">
    <location>
        <begin position="254"/>
        <end position="273"/>
    </location>
</feature>
<evidence type="ECO:0000256" key="3">
    <source>
        <dbReference type="ARBA" id="ARBA00022692"/>
    </source>
</evidence>
<evidence type="ECO:0000259" key="8">
    <source>
        <dbReference type="PROSITE" id="PS50887"/>
    </source>
</evidence>
<feature type="transmembrane region" description="Helical" evidence="6">
    <location>
        <begin position="124"/>
        <end position="147"/>
    </location>
</feature>
<dbReference type="InterPro" id="IPR035965">
    <property type="entry name" value="PAS-like_dom_sf"/>
</dbReference>
<dbReference type="PANTHER" id="PTHR44757">
    <property type="entry name" value="DIGUANYLATE CYCLASE DGCP"/>
    <property type="match status" value="1"/>
</dbReference>
<evidence type="ECO:0000256" key="1">
    <source>
        <dbReference type="ARBA" id="ARBA00004651"/>
    </source>
</evidence>
<gene>
    <name evidence="9" type="primary">dosP_6</name>
    <name evidence="9" type="ORF">GALL_274430</name>
</gene>
<keyword evidence="3 6" id="KW-0812">Transmembrane</keyword>
<dbReference type="NCBIfam" id="TIGR00254">
    <property type="entry name" value="GGDEF"/>
    <property type="match status" value="1"/>
</dbReference>
<evidence type="ECO:0000256" key="2">
    <source>
        <dbReference type="ARBA" id="ARBA00022475"/>
    </source>
</evidence>
<comment type="caution">
    <text evidence="9">The sequence shown here is derived from an EMBL/GenBank/DDBJ whole genome shotgun (WGS) entry which is preliminary data.</text>
</comment>
<feature type="domain" description="GGDEF" evidence="8">
    <location>
        <begin position="676"/>
        <end position="813"/>
    </location>
</feature>
<dbReference type="InterPro" id="IPR035919">
    <property type="entry name" value="EAL_sf"/>
</dbReference>
<evidence type="ECO:0000256" key="4">
    <source>
        <dbReference type="ARBA" id="ARBA00022989"/>
    </source>
</evidence>
<feature type="transmembrane region" description="Helical" evidence="6">
    <location>
        <begin position="58"/>
        <end position="78"/>
    </location>
</feature>
<dbReference type="InterPro" id="IPR012292">
    <property type="entry name" value="Globin/Proto"/>
</dbReference>
<dbReference type="InterPro" id="IPR000160">
    <property type="entry name" value="GGDEF_dom"/>
</dbReference>
<dbReference type="Pfam" id="PF00563">
    <property type="entry name" value="EAL"/>
    <property type="match status" value="1"/>
</dbReference>
<dbReference type="InterPro" id="IPR003018">
    <property type="entry name" value="GAF"/>
</dbReference>
<dbReference type="SUPFAM" id="SSF141868">
    <property type="entry name" value="EAL domain-like"/>
    <property type="match status" value="1"/>
</dbReference>
<dbReference type="SUPFAM" id="SSF55785">
    <property type="entry name" value="PYP-like sensor domain (PAS domain)"/>
    <property type="match status" value="1"/>
</dbReference>
<evidence type="ECO:0000259" key="7">
    <source>
        <dbReference type="PROSITE" id="PS50883"/>
    </source>
</evidence>
<feature type="transmembrane region" description="Helical" evidence="6">
    <location>
        <begin position="197"/>
        <end position="216"/>
    </location>
</feature>
<protein>
    <submittedName>
        <fullName evidence="9">Oxygen sensor protein DosP</fullName>
        <ecNumber evidence="9">3.1.4.52</ecNumber>
    </submittedName>
</protein>
<dbReference type="InterPro" id="IPR029016">
    <property type="entry name" value="GAF-like_dom_sf"/>
</dbReference>
<dbReference type="PANTHER" id="PTHR44757:SF2">
    <property type="entry name" value="BIOFILM ARCHITECTURE MAINTENANCE PROTEIN MBAA"/>
    <property type="match status" value="1"/>
</dbReference>
<dbReference type="InterPro" id="IPR052155">
    <property type="entry name" value="Biofilm_reg_signaling"/>
</dbReference>
<dbReference type="EMBL" id="MLJW01000284">
    <property type="protein sequence ID" value="OIQ90651.1"/>
    <property type="molecule type" value="Genomic_DNA"/>
</dbReference>
<dbReference type="PROSITE" id="PS50883">
    <property type="entry name" value="EAL"/>
    <property type="match status" value="1"/>
</dbReference>
<dbReference type="Pfam" id="PF05231">
    <property type="entry name" value="MASE1"/>
    <property type="match status" value="1"/>
</dbReference>
<dbReference type="GO" id="GO:0020037">
    <property type="term" value="F:heme binding"/>
    <property type="evidence" value="ECO:0007669"/>
    <property type="project" value="InterPro"/>
</dbReference>
<keyword evidence="5 6" id="KW-0472">Membrane</keyword>
<name>A0A1J5RM98_9ZZZZ</name>
<dbReference type="Pfam" id="PF00990">
    <property type="entry name" value="GGDEF"/>
    <property type="match status" value="1"/>
</dbReference>
<dbReference type="SMART" id="SM00052">
    <property type="entry name" value="EAL"/>
    <property type="match status" value="1"/>
</dbReference>
<accession>A0A1J5RM98</accession>
<dbReference type="InterPro" id="IPR001633">
    <property type="entry name" value="EAL_dom"/>
</dbReference>
<dbReference type="SMART" id="SM00267">
    <property type="entry name" value="GGDEF"/>
    <property type="match status" value="1"/>
</dbReference>
<dbReference type="GO" id="GO:0071111">
    <property type="term" value="F:cyclic-guanylate-specific phosphodiesterase activity"/>
    <property type="evidence" value="ECO:0007669"/>
    <property type="project" value="UniProtKB-EC"/>
</dbReference>
<reference evidence="9" key="1">
    <citation type="submission" date="2016-10" db="EMBL/GenBank/DDBJ databases">
        <title>Sequence of Gallionella enrichment culture.</title>
        <authorList>
            <person name="Poehlein A."/>
            <person name="Muehling M."/>
            <person name="Daniel R."/>
        </authorList>
    </citation>
    <scope>NUCLEOTIDE SEQUENCE</scope>
</reference>
<sequence length="1491" mass="160923">MPSKPAPSGDPAPPSRTWLKRNSALAAAEFGCAALALPFAGAAPFWPGAALGVAAALLWGWGGMAGVFGGTLLANAVLLRMGWRFAIMAALASTLAPMLGRALMRALHAKLDGWWLHARGTVAYALGMGVVMPLVSALLGAGALAVFDNLPAAATGDALLSWAVADAAAAMLLAPLLQQLWQRRGELRARAAMTAQTVQTAAVFALMAVVIVLLFATHALPPRDRAGLIGLLLLPAVWAIFALDAIAIVALLAFAYLSVVGGIAAGWPLMAGAASAGQQIAGISLLLLSAGAGLLLASALQAERLAALDALARLSAELDARAERRAQALVEQERVHRAQLVKLAEFRRVVSRVNQIIAQAVDERGLLQTFCDLLVELPDIALAWIGLPDAQQRFEVLASAGPARAYLDGLEASADAAQATGHGLAGRAWREQRALFDDDLDADPRLHPWRQRLHELGLRGAACLPLRRGERPWAVLMLYARSPDGFDADWRELAVQLAADISRGLDRVDALQREHQALRVNAALLDNLSVGVALVRYPERALEQVNARLLDITGAADAGQLARHDAAQAYPEAEARERADALVQRVLRDGRGTLQDQPYQRPDGARVWLDVAGIRVDFGDGVERVLWTQIDVSQRHALTDDLGRMALFDPLTRLPNRRAIEQRLAGAIERANRHGTLLAVGMLDLDDFKPINDRYGHATGDALLRELAERLQQRMRGSDLLGRLGGDEFIVVLEDLDVEQLLDQLGALLERLHGALDAAFKFDSHPPLRIGMSMGLALYPNDARDADALLRAADIAMYRAKADKGTRARWWSLAGAPTTQPREAPFDPFGAEAQLNLRALAQPLDALATGYGAAFDARLGSHPDVAPLLASLADAERAQLHRTQADHIRFLLHPNTAATSIVARGTAIGRVHALSGLSAAVISNALALLHELLRRQLDAMTLPATVRYRTQRAADARLQLETQAELDAMQRVINEYNACLARPALPSGSWIDDAQRELEALGLLPGVLGAMVMRPRPDGVIAVELGAGSAAAEIAQLLSTPGLQPTLNPKLATGHGLARASWVSGAIERIDAYGHDPRSLAWADAMRPTGLRSLAAIPVLGQRSEFVLMLFGAWRSQFAAGWMQTFLQSLQGRWLTLARRPNLAEPSLDLGSIAAWRELLYADGLRLHVQPIAELRDGSVAGVEALARLQQPDGRLVPPGRFLPALRDADLDALFRNVLAQALARLRDWRDAGLHLSISVNLPPSTLVHADCARWVDEALRHEGIAPQRLTLELVESQEFDERRRDEAIAELVRLGVKLAIDDLGAGYSSLLRLASLPFDVIKVDQGITREIRRAPIKTLSLIRTIVQIGADFDRKVVVEGVESDAVAEAVAVLGAQHVQGYAIARPMPADALAGWLREGWRPPSADGELHTWLGALAYHWYYTHQDNDRYARPVHTCPLGALLRAAGDAQALHWHELSHGTAATPRRAQARDQLQDWLIAQVAHDTATAT</sequence>
<dbReference type="GO" id="GO:0005886">
    <property type="term" value="C:plasma membrane"/>
    <property type="evidence" value="ECO:0007669"/>
    <property type="project" value="UniProtKB-SubCell"/>
</dbReference>
<feature type="transmembrane region" description="Helical" evidence="6">
    <location>
        <begin position="24"/>
        <end position="46"/>
    </location>
</feature>
<dbReference type="Gene3D" id="3.30.70.270">
    <property type="match status" value="1"/>
</dbReference>
<proteinExistence type="predicted"/>
<dbReference type="FunFam" id="3.30.70.270:FF:000001">
    <property type="entry name" value="Diguanylate cyclase domain protein"/>
    <property type="match status" value="1"/>
</dbReference>